<dbReference type="PROSITE" id="PS50983">
    <property type="entry name" value="FE_B12_PBP"/>
    <property type="match status" value="1"/>
</dbReference>
<dbReference type="AlphaFoldDB" id="D0LBF9"/>
<reference evidence="4 5" key="2">
    <citation type="journal article" date="2010" name="Stand. Genomic Sci.">
        <title>Complete genome sequence of Gordonia bronchialis type strain (3410).</title>
        <authorList>
            <person name="Ivanova N."/>
            <person name="Sikorski J."/>
            <person name="Jando M."/>
            <person name="Lapidus A."/>
            <person name="Nolan M."/>
            <person name="Lucas S."/>
            <person name="Del Rio T.G."/>
            <person name="Tice H."/>
            <person name="Copeland A."/>
            <person name="Cheng J.F."/>
            <person name="Chen F."/>
            <person name="Bruce D."/>
            <person name="Goodwin L."/>
            <person name="Pitluck S."/>
            <person name="Mavromatis K."/>
            <person name="Ovchinnikova G."/>
            <person name="Pati A."/>
            <person name="Chen A."/>
            <person name="Palaniappan K."/>
            <person name="Land M."/>
            <person name="Hauser L."/>
            <person name="Chang Y.J."/>
            <person name="Jeffries C.D."/>
            <person name="Chain P."/>
            <person name="Saunders E."/>
            <person name="Han C."/>
            <person name="Detter J.C."/>
            <person name="Brettin T."/>
            <person name="Rohde M."/>
            <person name="Goker M."/>
            <person name="Bristow J."/>
            <person name="Eisen J.A."/>
            <person name="Markowitz V."/>
            <person name="Hugenholtz P."/>
            <person name="Klenk H.P."/>
            <person name="Kyrpides N.C."/>
        </authorList>
    </citation>
    <scope>NUCLEOTIDE SEQUENCE [LARGE SCALE GENOMIC DNA]</scope>
    <source>
        <strain evidence="5">ATCC 25592 / DSM 43247 / BCRC 13721 / JCM 3198 / KCTC 3076 / NBRC 16047 / NCTC 10667</strain>
    </source>
</reference>
<dbReference type="Gene3D" id="3.40.50.1980">
    <property type="entry name" value="Nitrogenase molybdenum iron protein domain"/>
    <property type="match status" value="2"/>
</dbReference>
<dbReference type="Pfam" id="PF01497">
    <property type="entry name" value="Peripla_BP_2"/>
    <property type="match status" value="1"/>
</dbReference>
<keyword evidence="5" id="KW-1185">Reference proteome</keyword>
<dbReference type="HOGENOM" id="CLU_038034_6_1_11"/>
<feature type="region of interest" description="Disordered" evidence="2">
    <location>
        <begin position="38"/>
        <end position="67"/>
    </location>
</feature>
<dbReference type="OrthoDB" id="9797736at2"/>
<gene>
    <name evidence="4" type="ordered locus">Gbro_2124</name>
</gene>
<sequence>MRRIGQLTRMLSVVAVLAAIALTITGCFVTPIEQSATVSPSEHLREGPQTATLPSSDVEPVATNPPPRLPVTVDSLRYGKVTVTDVSRIVAVDLNGTLGTIVFSLGLGANVVGRDMSTAFPSAAELPLVTNRGHTLNAEAVLALAPTILLVTDATVPQSTVDQIRNSGVTVVVFPSARNLASNDALIRSVATSLGVAPQGAALAARTDAQLAAARRLVPTPSGDPVMAFIYIRGPSILYLLGPGSGADDLIAGLGGRDAAEVAHITDALTQVNAEVMLAANPDVILVMTQGAATVGGPDGVLALPGIAETDAGRHRRVVQMDQSKILAFGPDVGEVLAALARAVYR</sequence>
<dbReference type="eggNOG" id="COG4558">
    <property type="taxonomic scope" value="Bacteria"/>
</dbReference>
<evidence type="ECO:0000259" key="3">
    <source>
        <dbReference type="PROSITE" id="PS50983"/>
    </source>
</evidence>
<protein>
    <submittedName>
        <fullName evidence="4">Periplasmic binding protein</fullName>
    </submittedName>
</protein>
<evidence type="ECO:0000256" key="1">
    <source>
        <dbReference type="ARBA" id="ARBA00008814"/>
    </source>
</evidence>
<dbReference type="STRING" id="526226.Gbro_2124"/>
<proteinExistence type="inferred from homology"/>
<dbReference type="InterPro" id="IPR050902">
    <property type="entry name" value="ABC_Transporter_SBP"/>
</dbReference>
<feature type="domain" description="Fe/B12 periplasmic-binding" evidence="3">
    <location>
        <begin position="90"/>
        <end position="346"/>
    </location>
</feature>
<dbReference type="PROSITE" id="PS51257">
    <property type="entry name" value="PROKAR_LIPOPROTEIN"/>
    <property type="match status" value="1"/>
</dbReference>
<reference evidence="5" key="1">
    <citation type="submission" date="2009-10" db="EMBL/GenBank/DDBJ databases">
        <title>The complete chromosome of Gordonia bronchialis DSM 43247.</title>
        <authorList>
            <consortium name="US DOE Joint Genome Institute (JGI-PGF)"/>
            <person name="Lucas S."/>
            <person name="Copeland A."/>
            <person name="Lapidus A."/>
            <person name="Glavina del Rio T."/>
            <person name="Dalin E."/>
            <person name="Tice H."/>
            <person name="Bruce D."/>
            <person name="Goodwin L."/>
            <person name="Pitluck S."/>
            <person name="Kyrpides N."/>
            <person name="Mavromatis K."/>
            <person name="Ivanova N."/>
            <person name="Ovchinnikova G."/>
            <person name="Saunders E."/>
            <person name="Brettin T."/>
            <person name="Detter J.C."/>
            <person name="Han C."/>
            <person name="Larimer F."/>
            <person name="Land M."/>
            <person name="Hauser L."/>
            <person name="Markowitz V."/>
            <person name="Cheng J.-F."/>
            <person name="Hugenholtz P."/>
            <person name="Woyke T."/>
            <person name="Wu D."/>
            <person name="Jando M."/>
            <person name="Schneider S."/>
            <person name="Goeker M."/>
            <person name="Klenk H.-P."/>
            <person name="Eisen J.A."/>
        </authorList>
    </citation>
    <scope>NUCLEOTIDE SEQUENCE [LARGE SCALE GENOMIC DNA]</scope>
    <source>
        <strain evidence="5">ATCC 25592 / DSM 43247 / BCRC 13721 / JCM 3198 / KCTC 3076 / NBRC 16047 / NCTC 10667</strain>
    </source>
</reference>
<dbReference type="EMBL" id="CP001802">
    <property type="protein sequence ID" value="ACY21373.1"/>
    <property type="molecule type" value="Genomic_DNA"/>
</dbReference>
<organism evidence="4 5">
    <name type="scientific">Gordonia bronchialis (strain ATCC 25592 / DSM 43247 / BCRC 13721 / JCM 3198 / KCTC 3076 / NBRC 16047 / NCTC 10667)</name>
    <name type="common">Rhodococcus bronchialis</name>
    <dbReference type="NCBI Taxonomy" id="526226"/>
    <lineage>
        <taxon>Bacteria</taxon>
        <taxon>Bacillati</taxon>
        <taxon>Actinomycetota</taxon>
        <taxon>Actinomycetes</taxon>
        <taxon>Mycobacteriales</taxon>
        <taxon>Gordoniaceae</taxon>
        <taxon>Gordonia</taxon>
    </lineage>
</organism>
<evidence type="ECO:0000256" key="2">
    <source>
        <dbReference type="SAM" id="MobiDB-lite"/>
    </source>
</evidence>
<dbReference type="PANTHER" id="PTHR30535:SF4">
    <property type="entry name" value="HEMIN-BINDING PERIPLASMIC PROTEIN HMUT"/>
    <property type="match status" value="1"/>
</dbReference>
<dbReference type="SUPFAM" id="SSF53807">
    <property type="entry name" value="Helical backbone' metal receptor"/>
    <property type="match status" value="1"/>
</dbReference>
<dbReference type="InterPro" id="IPR002491">
    <property type="entry name" value="ABC_transptr_periplasmic_BD"/>
</dbReference>
<evidence type="ECO:0000313" key="5">
    <source>
        <dbReference type="Proteomes" id="UP000001219"/>
    </source>
</evidence>
<name>D0LBF9_GORB4</name>
<comment type="similarity">
    <text evidence="1">Belongs to the bacterial solute-binding protein 8 family.</text>
</comment>
<dbReference type="Proteomes" id="UP000001219">
    <property type="component" value="Chromosome"/>
</dbReference>
<dbReference type="PANTHER" id="PTHR30535">
    <property type="entry name" value="VITAMIN B12-BINDING PROTEIN"/>
    <property type="match status" value="1"/>
</dbReference>
<evidence type="ECO:0000313" key="4">
    <source>
        <dbReference type="EMBL" id="ACY21373.1"/>
    </source>
</evidence>
<accession>D0LBF9</accession>
<dbReference type="KEGG" id="gbr:Gbro_2124"/>